<sequence length="259" mass="30025">METSGIRSTYRDLATSPLYYTGYGLSLGLGWDWKKKQSESSVFFDLSGSILRSVSPESNLIPSITRSYMASANFFTEYLRRIPLQNNRWRLFLGGSSNLSLPFRYNPSLGNSALGADPLLNLMGAGRVRFDVSRKEERTFSFWLISRQLVPVRRYFQLDLHAGLFNFNYRPGYAYTYDASIQGNDTRLLNYYFDNYKWSLNGWRIQTRLSFFRESQTGNGFQLFYAWEATVAKGRFEPLALAIHKIGIRLNVQRKPRIK</sequence>
<evidence type="ECO:0000313" key="2">
    <source>
        <dbReference type="Proteomes" id="UP001501126"/>
    </source>
</evidence>
<dbReference type="EMBL" id="BAAAFH010000003">
    <property type="protein sequence ID" value="GAA0873716.1"/>
    <property type="molecule type" value="Genomic_DNA"/>
</dbReference>
<keyword evidence="2" id="KW-1185">Reference proteome</keyword>
<accession>A0ABP3XWK5</accession>
<comment type="caution">
    <text evidence="1">The sequence shown here is derived from an EMBL/GenBank/DDBJ whole genome shotgun (WGS) entry which is preliminary data.</text>
</comment>
<evidence type="ECO:0000313" key="1">
    <source>
        <dbReference type="EMBL" id="GAA0873716.1"/>
    </source>
</evidence>
<organism evidence="1 2">
    <name type="scientific">Wandonia haliotis</name>
    <dbReference type="NCBI Taxonomy" id="574963"/>
    <lineage>
        <taxon>Bacteria</taxon>
        <taxon>Pseudomonadati</taxon>
        <taxon>Bacteroidota</taxon>
        <taxon>Flavobacteriia</taxon>
        <taxon>Flavobacteriales</taxon>
        <taxon>Crocinitomicaceae</taxon>
        <taxon>Wandonia</taxon>
    </lineage>
</organism>
<proteinExistence type="predicted"/>
<gene>
    <name evidence="1" type="ORF">GCM10009118_01240</name>
</gene>
<reference evidence="2" key="1">
    <citation type="journal article" date="2019" name="Int. J. Syst. Evol. Microbiol.">
        <title>The Global Catalogue of Microorganisms (GCM) 10K type strain sequencing project: providing services to taxonomists for standard genome sequencing and annotation.</title>
        <authorList>
            <consortium name="The Broad Institute Genomics Platform"/>
            <consortium name="The Broad Institute Genome Sequencing Center for Infectious Disease"/>
            <person name="Wu L."/>
            <person name="Ma J."/>
        </authorList>
    </citation>
    <scope>NUCLEOTIDE SEQUENCE [LARGE SCALE GENOMIC DNA]</scope>
    <source>
        <strain evidence="2">JCM 16083</strain>
    </source>
</reference>
<protein>
    <submittedName>
        <fullName evidence="1">Uncharacterized protein</fullName>
    </submittedName>
</protein>
<dbReference type="Proteomes" id="UP001501126">
    <property type="component" value="Unassembled WGS sequence"/>
</dbReference>
<name>A0ABP3XWK5_9FLAO</name>